<dbReference type="InterPro" id="IPR032710">
    <property type="entry name" value="NTF2-like_dom_sf"/>
</dbReference>
<evidence type="ECO:0000259" key="1">
    <source>
        <dbReference type="Pfam" id="PF13577"/>
    </source>
</evidence>
<sequence length="145" mass="16554">QRLSALEDKQAIKHVVDEFSILADTKEIEKQVMLFTPDGVVESYANGERSSSLQGRAQLQEVFSGFLANFHTVYHQNGQQTIDLQGDRAKATSYCRVILVGDQDGKAMKTTLYTIYKDDFVKQDGQWLIQHRTSHFVWRDVAEVK</sequence>
<dbReference type="STRING" id="1075417.SAMN05421823_1281"/>
<feature type="non-terminal residue" evidence="2">
    <location>
        <position position="1"/>
    </location>
</feature>
<dbReference type="Proteomes" id="UP000198510">
    <property type="component" value="Unassembled WGS sequence"/>
</dbReference>
<protein>
    <submittedName>
        <fullName evidence="2">SnoaL-like domain-containing protein</fullName>
    </submittedName>
</protein>
<dbReference type="EMBL" id="FNFO01000028">
    <property type="protein sequence ID" value="SDM77419.1"/>
    <property type="molecule type" value="Genomic_DNA"/>
</dbReference>
<dbReference type="Pfam" id="PF13577">
    <property type="entry name" value="SnoaL_4"/>
    <property type="match status" value="1"/>
</dbReference>
<organism evidence="2 3">
    <name type="scientific">Catalinimonas alkaloidigena</name>
    <dbReference type="NCBI Taxonomy" id="1075417"/>
    <lineage>
        <taxon>Bacteria</taxon>
        <taxon>Pseudomonadati</taxon>
        <taxon>Bacteroidota</taxon>
        <taxon>Cytophagia</taxon>
        <taxon>Cytophagales</taxon>
        <taxon>Catalimonadaceae</taxon>
        <taxon>Catalinimonas</taxon>
    </lineage>
</organism>
<dbReference type="SUPFAM" id="SSF54427">
    <property type="entry name" value="NTF2-like"/>
    <property type="match status" value="1"/>
</dbReference>
<dbReference type="AlphaFoldDB" id="A0A1G9VYP0"/>
<dbReference type="OrthoDB" id="2084678at2"/>
<proteinExistence type="predicted"/>
<dbReference type="RefSeq" id="WP_143017537.1">
    <property type="nucleotide sequence ID" value="NZ_FNFO01000028.1"/>
</dbReference>
<dbReference type="Gene3D" id="3.10.450.50">
    <property type="match status" value="1"/>
</dbReference>
<reference evidence="2 3" key="1">
    <citation type="submission" date="2016-10" db="EMBL/GenBank/DDBJ databases">
        <authorList>
            <person name="de Groot N.N."/>
        </authorList>
    </citation>
    <scope>NUCLEOTIDE SEQUENCE [LARGE SCALE GENOMIC DNA]</scope>
    <source>
        <strain evidence="2 3">DSM 25186</strain>
    </source>
</reference>
<evidence type="ECO:0000313" key="3">
    <source>
        <dbReference type="Proteomes" id="UP000198510"/>
    </source>
</evidence>
<feature type="domain" description="SnoaL-like" evidence="1">
    <location>
        <begin position="5"/>
        <end position="133"/>
    </location>
</feature>
<gene>
    <name evidence="2" type="ORF">SAMN05421823_1281</name>
</gene>
<name>A0A1G9VYP0_9BACT</name>
<accession>A0A1G9VYP0</accession>
<evidence type="ECO:0000313" key="2">
    <source>
        <dbReference type="EMBL" id="SDM77419.1"/>
    </source>
</evidence>
<keyword evidence="3" id="KW-1185">Reference proteome</keyword>
<dbReference type="InterPro" id="IPR037401">
    <property type="entry name" value="SnoaL-like"/>
</dbReference>